<keyword evidence="1" id="KW-1133">Transmembrane helix</keyword>
<name>A0A4S8LI07_DENBC</name>
<keyword evidence="1" id="KW-0472">Membrane</keyword>
<evidence type="ECO:0000313" key="2">
    <source>
        <dbReference type="EMBL" id="THU88742.1"/>
    </source>
</evidence>
<accession>A0A4S8LI07</accession>
<sequence length="168" mass="18886">MLLGSLVVQLYNYCLTCSKDRKIIKFTVFFLFICDLVQTGLATDYSWKTLVRFWGDPTILAQVPDTAVSLSVINPIISGIVQIFFAWRIWHLSSEQKWFRVFPVLIVLVALMQAISALVASIRFFAGGGNLALLPALKPGFTVWLVGSFIADILIALCMVYLVRFVPY</sequence>
<feature type="transmembrane region" description="Helical" evidence="1">
    <location>
        <begin position="67"/>
        <end position="90"/>
    </location>
</feature>
<feature type="transmembrane region" description="Helical" evidence="1">
    <location>
        <begin position="141"/>
        <end position="163"/>
    </location>
</feature>
<protein>
    <submittedName>
        <fullName evidence="2">Uncharacterized protein</fullName>
    </submittedName>
</protein>
<dbReference type="OrthoDB" id="3262409at2759"/>
<dbReference type="Proteomes" id="UP000297245">
    <property type="component" value="Unassembled WGS sequence"/>
</dbReference>
<dbReference type="PANTHER" id="PTHR40465:SF1">
    <property type="entry name" value="DUF6534 DOMAIN-CONTAINING PROTEIN"/>
    <property type="match status" value="1"/>
</dbReference>
<evidence type="ECO:0000256" key="1">
    <source>
        <dbReference type="SAM" id="Phobius"/>
    </source>
</evidence>
<proteinExistence type="predicted"/>
<dbReference type="EMBL" id="ML179397">
    <property type="protein sequence ID" value="THU88742.1"/>
    <property type="molecule type" value="Genomic_DNA"/>
</dbReference>
<evidence type="ECO:0000313" key="3">
    <source>
        <dbReference type="Proteomes" id="UP000297245"/>
    </source>
</evidence>
<keyword evidence="3" id="KW-1185">Reference proteome</keyword>
<dbReference type="AlphaFoldDB" id="A0A4S8LI07"/>
<organism evidence="2 3">
    <name type="scientific">Dendrothele bispora (strain CBS 962.96)</name>
    <dbReference type="NCBI Taxonomy" id="1314807"/>
    <lineage>
        <taxon>Eukaryota</taxon>
        <taxon>Fungi</taxon>
        <taxon>Dikarya</taxon>
        <taxon>Basidiomycota</taxon>
        <taxon>Agaricomycotina</taxon>
        <taxon>Agaricomycetes</taxon>
        <taxon>Agaricomycetidae</taxon>
        <taxon>Agaricales</taxon>
        <taxon>Agaricales incertae sedis</taxon>
        <taxon>Dendrothele</taxon>
    </lineage>
</organism>
<feature type="transmembrane region" description="Helical" evidence="1">
    <location>
        <begin position="28"/>
        <end position="47"/>
    </location>
</feature>
<dbReference type="PANTHER" id="PTHR40465">
    <property type="entry name" value="CHROMOSOME 1, WHOLE GENOME SHOTGUN SEQUENCE"/>
    <property type="match status" value="1"/>
</dbReference>
<feature type="transmembrane region" description="Helical" evidence="1">
    <location>
        <begin position="102"/>
        <end position="126"/>
    </location>
</feature>
<gene>
    <name evidence="2" type="ORF">K435DRAFT_305028</name>
</gene>
<keyword evidence="1" id="KW-0812">Transmembrane</keyword>
<reference evidence="2 3" key="1">
    <citation type="journal article" date="2019" name="Nat. Ecol. Evol.">
        <title>Megaphylogeny resolves global patterns of mushroom evolution.</title>
        <authorList>
            <person name="Varga T."/>
            <person name="Krizsan K."/>
            <person name="Foldi C."/>
            <person name="Dima B."/>
            <person name="Sanchez-Garcia M."/>
            <person name="Sanchez-Ramirez S."/>
            <person name="Szollosi G.J."/>
            <person name="Szarkandi J.G."/>
            <person name="Papp V."/>
            <person name="Albert L."/>
            <person name="Andreopoulos W."/>
            <person name="Angelini C."/>
            <person name="Antonin V."/>
            <person name="Barry K.W."/>
            <person name="Bougher N.L."/>
            <person name="Buchanan P."/>
            <person name="Buyck B."/>
            <person name="Bense V."/>
            <person name="Catcheside P."/>
            <person name="Chovatia M."/>
            <person name="Cooper J."/>
            <person name="Damon W."/>
            <person name="Desjardin D."/>
            <person name="Finy P."/>
            <person name="Geml J."/>
            <person name="Haridas S."/>
            <person name="Hughes K."/>
            <person name="Justo A."/>
            <person name="Karasinski D."/>
            <person name="Kautmanova I."/>
            <person name="Kiss B."/>
            <person name="Kocsube S."/>
            <person name="Kotiranta H."/>
            <person name="LaButti K.M."/>
            <person name="Lechner B.E."/>
            <person name="Liimatainen K."/>
            <person name="Lipzen A."/>
            <person name="Lukacs Z."/>
            <person name="Mihaltcheva S."/>
            <person name="Morgado L.N."/>
            <person name="Niskanen T."/>
            <person name="Noordeloos M.E."/>
            <person name="Ohm R.A."/>
            <person name="Ortiz-Santana B."/>
            <person name="Ovrebo C."/>
            <person name="Racz N."/>
            <person name="Riley R."/>
            <person name="Savchenko A."/>
            <person name="Shiryaev A."/>
            <person name="Soop K."/>
            <person name="Spirin V."/>
            <person name="Szebenyi C."/>
            <person name="Tomsovsky M."/>
            <person name="Tulloss R.E."/>
            <person name="Uehling J."/>
            <person name="Grigoriev I.V."/>
            <person name="Vagvolgyi C."/>
            <person name="Papp T."/>
            <person name="Martin F.M."/>
            <person name="Miettinen O."/>
            <person name="Hibbett D.S."/>
            <person name="Nagy L.G."/>
        </authorList>
    </citation>
    <scope>NUCLEOTIDE SEQUENCE [LARGE SCALE GENOMIC DNA]</scope>
    <source>
        <strain evidence="2 3">CBS 962.96</strain>
    </source>
</reference>